<reference evidence="1 2" key="2">
    <citation type="journal article" date="2022" name="Mol. Ecol. Resour.">
        <title>The genomes of chicory, endive, great burdock and yacon provide insights into Asteraceae paleo-polyploidization history and plant inulin production.</title>
        <authorList>
            <person name="Fan W."/>
            <person name="Wang S."/>
            <person name="Wang H."/>
            <person name="Wang A."/>
            <person name="Jiang F."/>
            <person name="Liu H."/>
            <person name="Zhao H."/>
            <person name="Xu D."/>
            <person name="Zhang Y."/>
        </authorList>
    </citation>
    <scope>NUCLEOTIDE SEQUENCE [LARGE SCALE GENOMIC DNA]</scope>
    <source>
        <strain evidence="2">cv. Niubang</strain>
    </source>
</reference>
<organism evidence="1 2">
    <name type="scientific">Arctium lappa</name>
    <name type="common">Greater burdock</name>
    <name type="synonym">Lappa major</name>
    <dbReference type="NCBI Taxonomy" id="4217"/>
    <lineage>
        <taxon>Eukaryota</taxon>
        <taxon>Viridiplantae</taxon>
        <taxon>Streptophyta</taxon>
        <taxon>Embryophyta</taxon>
        <taxon>Tracheophyta</taxon>
        <taxon>Spermatophyta</taxon>
        <taxon>Magnoliopsida</taxon>
        <taxon>eudicotyledons</taxon>
        <taxon>Gunneridae</taxon>
        <taxon>Pentapetalae</taxon>
        <taxon>asterids</taxon>
        <taxon>campanulids</taxon>
        <taxon>Asterales</taxon>
        <taxon>Asteraceae</taxon>
        <taxon>Carduoideae</taxon>
        <taxon>Cardueae</taxon>
        <taxon>Arctiinae</taxon>
        <taxon>Arctium</taxon>
    </lineage>
</organism>
<protein>
    <submittedName>
        <fullName evidence="1">Uncharacterized protein</fullName>
    </submittedName>
</protein>
<evidence type="ECO:0000313" key="2">
    <source>
        <dbReference type="Proteomes" id="UP001055879"/>
    </source>
</evidence>
<sequence>MSSNYSSYSSYRGSGSSSRRGRGSNFSNRGRGNIVISQMGKQKLIASDLSHDKDQLKDFMDNIPKDHPLAKEYLNYIKEKEAESSSAAASANSYANISKEDSSNSQFHETAFKEVILLIEEKDLQWKSNPDYILERYLNKTSFVHGALKQRQYFEGLLLSTKSVEITHHTANSKDEVQGNFSFSKLVVKKIISFEEWGFSPLAEKEWFGGGRDCATAIVPLAQSPGTIAWVVPRVVEWRDSAIGTIARHYRRRGLRGVTSWYQSSSLSELGVELSIPRLRLAKLIRSLSTWFVMVNTRSRVGATDEANEASVTAPEINRPMNTPINQVIPPIPPMLEGIIDANPQVNLETEDPVVQEADPQSVLLASIMQMMNSAMDKRDEKLLKILEDRDTSNRRHETVEDNAVLGSGGADNAVGTEEHAVRADRGKERGCSFKTFLCSRAPEFLGTTDPLACIKWIQDVEMAFESSECADAQRVKFASQLLRGDALSWWNITRRALTPEILAKLPWPTFKKKIMEKYCNERALDKIEEEFKNLKKGNLSVADYAKQLLDKLSIVEHLATDEKSQIKAFVRGLPTDMKTGVRNAHKATLQEVIEESQLVEDDLIQEREEQKVQGEKRKWEGPTGPARPSKPFNGGRNTDQRREARWCPKCRIGIAPRGEFVMSVGSRGTSNAIALS</sequence>
<reference evidence="2" key="1">
    <citation type="journal article" date="2022" name="Mol. Ecol. Resour.">
        <title>The genomes of chicory, endive, great burdock and yacon provide insights into Asteraceae palaeo-polyploidization history and plant inulin production.</title>
        <authorList>
            <person name="Fan W."/>
            <person name="Wang S."/>
            <person name="Wang H."/>
            <person name="Wang A."/>
            <person name="Jiang F."/>
            <person name="Liu H."/>
            <person name="Zhao H."/>
            <person name="Xu D."/>
            <person name="Zhang Y."/>
        </authorList>
    </citation>
    <scope>NUCLEOTIDE SEQUENCE [LARGE SCALE GENOMIC DNA]</scope>
    <source>
        <strain evidence="2">cv. Niubang</strain>
    </source>
</reference>
<keyword evidence="2" id="KW-1185">Reference proteome</keyword>
<accession>A0ACB9EI65</accession>
<dbReference type="EMBL" id="CM042048">
    <property type="protein sequence ID" value="KAI3758507.1"/>
    <property type="molecule type" value="Genomic_DNA"/>
</dbReference>
<dbReference type="Proteomes" id="UP001055879">
    <property type="component" value="Linkage Group LG02"/>
</dbReference>
<proteinExistence type="predicted"/>
<gene>
    <name evidence="1" type="ORF">L6452_06072</name>
</gene>
<name>A0ACB9EI65_ARCLA</name>
<evidence type="ECO:0000313" key="1">
    <source>
        <dbReference type="EMBL" id="KAI3758507.1"/>
    </source>
</evidence>
<comment type="caution">
    <text evidence="1">The sequence shown here is derived from an EMBL/GenBank/DDBJ whole genome shotgun (WGS) entry which is preliminary data.</text>
</comment>